<dbReference type="OrthoDB" id="596297at2"/>
<gene>
    <name evidence="2" type="ORF">XpiCFBP4643_15805</name>
</gene>
<name>A0A2S7D0U1_9XANT</name>
<proteinExistence type="predicted"/>
<comment type="caution">
    <text evidence="2">The sequence shown here is derived from an EMBL/GenBank/DDBJ whole genome shotgun (WGS) entry which is preliminary data.</text>
</comment>
<dbReference type="InterPro" id="IPR046919">
    <property type="entry name" value="ABC-3C_CTD10"/>
</dbReference>
<reference evidence="3" key="1">
    <citation type="submission" date="2016-08" db="EMBL/GenBank/DDBJ databases">
        <authorList>
            <person name="Merda D."/>
            <person name="Briand M."/>
            <person name="Taghouti G."/>
            <person name="Carrere S."/>
            <person name="Gouzy J."/>
            <person name="Portier P."/>
            <person name="Jacques M.-A."/>
            <person name="Fischer-Le Saux M."/>
        </authorList>
    </citation>
    <scope>NUCLEOTIDE SEQUENCE [LARGE SCALE GENOMIC DNA]</scope>
    <source>
        <strain evidence="3">CFBP4643</strain>
    </source>
</reference>
<evidence type="ECO:0000259" key="1">
    <source>
        <dbReference type="Pfam" id="PF20275"/>
    </source>
</evidence>
<feature type="domain" description="ABC-three component systems C-terminal" evidence="1">
    <location>
        <begin position="189"/>
        <end position="316"/>
    </location>
</feature>
<dbReference type="Pfam" id="PF20275">
    <property type="entry name" value="CTD10"/>
    <property type="match status" value="1"/>
</dbReference>
<evidence type="ECO:0000313" key="2">
    <source>
        <dbReference type="EMBL" id="PPU67339.1"/>
    </source>
</evidence>
<sequence>MTSIPPAQRGTTVDPFTASERYYWRIALELKLRKSNSDAFQDFFSTVMGLLHGDDFVRVRPYGSLGDKGCDGYLQSDGQLFQCYGALAGELKQVGTLTTKMTDDFAKALKNLAAIMREWHMVHNIADGLPVEALTTMSALKEANPSLAFGFVGMEGFSERVFRLQPFQIESLLGPAASDMDAASLDTATLRDLVQHLRNEADAIDFNAQDLRPVPLHKLTYNNLPNHWKQLIAGGWKNAHLVGQYFDRHPDPLTGERIAKLFRDRYEYLKAQLLNPGDIMASLYELVTGIGTVPPQKQVAVQSLLAFLFENCDIFEREPIAPVTP</sequence>
<dbReference type="Proteomes" id="UP000238191">
    <property type="component" value="Unassembled WGS sequence"/>
</dbReference>
<keyword evidence="3" id="KW-1185">Reference proteome</keyword>
<dbReference type="RefSeq" id="WP_046963604.1">
    <property type="nucleotide sequence ID" value="NZ_MDEI01000014.1"/>
</dbReference>
<accession>A0A2S7D0U1</accession>
<dbReference type="AlphaFoldDB" id="A0A2S7D0U1"/>
<protein>
    <recommendedName>
        <fullName evidence="1">ABC-three component systems C-terminal domain-containing protein</fullName>
    </recommendedName>
</protein>
<evidence type="ECO:0000313" key="3">
    <source>
        <dbReference type="Proteomes" id="UP000238191"/>
    </source>
</evidence>
<organism evidence="2 3">
    <name type="scientific">Xanthomonas pisi</name>
    <dbReference type="NCBI Taxonomy" id="56457"/>
    <lineage>
        <taxon>Bacteria</taxon>
        <taxon>Pseudomonadati</taxon>
        <taxon>Pseudomonadota</taxon>
        <taxon>Gammaproteobacteria</taxon>
        <taxon>Lysobacterales</taxon>
        <taxon>Lysobacteraceae</taxon>
        <taxon>Xanthomonas</taxon>
    </lineage>
</organism>
<dbReference type="EMBL" id="MDEI01000014">
    <property type="protein sequence ID" value="PPU67339.1"/>
    <property type="molecule type" value="Genomic_DNA"/>
</dbReference>